<dbReference type="SMART" id="SM00388">
    <property type="entry name" value="HisKA"/>
    <property type="match status" value="1"/>
</dbReference>
<evidence type="ECO:0000256" key="6">
    <source>
        <dbReference type="ARBA" id="ARBA00022777"/>
    </source>
</evidence>
<evidence type="ECO:0000256" key="10">
    <source>
        <dbReference type="ARBA" id="ARBA00023231"/>
    </source>
</evidence>
<dbReference type="PROSITE" id="PS50109">
    <property type="entry name" value="HIS_KIN"/>
    <property type="match status" value="1"/>
</dbReference>
<dbReference type="Gene3D" id="1.10.287.130">
    <property type="match status" value="1"/>
</dbReference>
<sequence length="354" mass="38913">MNVEALDLLATSVFLVNERGHIEYANAAAEDLFGRSRKQLRGHSAATLFDNPENIQSSIDRAAAGRYADVRQLASLRRAAESVEVAVTTVGLSGQPWPALIETREIEQRVLADRNHRLVDEIEAHRELLRNLAHEVKNPLGGLRGAAQLLEAELPSAALAEYTQVIISEADRLQALVDRLSGPQRVPLNARPVNIHEICERVCALIQAEFRNDVTLVRDYDASMPDLKGDAARLMQAVLNVARNAAQELVARPQAPGLEPGVVTLRTRVARQVMLAHRQHRLALELSIIDNGPGVPDHIRDRIFHPLVTARAGGTGLGLSLAQDFVQQHGGIIEFESRPGRTEFRLVLPMEPAL</sequence>
<dbReference type="PANTHER" id="PTHR43065">
    <property type="entry name" value="SENSOR HISTIDINE KINASE"/>
    <property type="match status" value="1"/>
</dbReference>
<dbReference type="CDD" id="cd00082">
    <property type="entry name" value="HisKA"/>
    <property type="match status" value="1"/>
</dbReference>
<dbReference type="SUPFAM" id="SSF55874">
    <property type="entry name" value="ATPase domain of HSP90 chaperone/DNA topoisomerase II/histidine kinase"/>
    <property type="match status" value="1"/>
</dbReference>
<dbReference type="InterPro" id="IPR003594">
    <property type="entry name" value="HATPase_dom"/>
</dbReference>
<evidence type="ECO:0000256" key="13">
    <source>
        <dbReference type="ARBA" id="ARBA00042313"/>
    </source>
</evidence>
<keyword evidence="8" id="KW-0067">ATP-binding</keyword>
<dbReference type="InterPro" id="IPR035965">
    <property type="entry name" value="PAS-like_dom_sf"/>
</dbReference>
<keyword evidence="10" id="KW-0535">Nitrogen fixation</keyword>
<keyword evidence="7" id="KW-0378">Hydrolase</keyword>
<evidence type="ECO:0000256" key="14">
    <source>
        <dbReference type="ARBA" id="ARBA00043094"/>
    </source>
</evidence>
<evidence type="ECO:0000256" key="5">
    <source>
        <dbReference type="ARBA" id="ARBA00022741"/>
    </source>
</evidence>
<dbReference type="EC" id="2.7.13.3" evidence="2"/>
<evidence type="ECO:0000259" key="16">
    <source>
        <dbReference type="PROSITE" id="PS50112"/>
    </source>
</evidence>
<evidence type="ECO:0000313" key="17">
    <source>
        <dbReference type="EMBL" id="MCZ8400963.1"/>
    </source>
</evidence>
<dbReference type="InterPro" id="IPR036890">
    <property type="entry name" value="HATPase_C_sf"/>
</dbReference>
<dbReference type="SUPFAM" id="SSF47384">
    <property type="entry name" value="Homodimeric domain of signal transducing histidine kinase"/>
    <property type="match status" value="1"/>
</dbReference>
<dbReference type="InterPro" id="IPR013767">
    <property type="entry name" value="PAS_fold"/>
</dbReference>
<accession>A0A0M7BXE0</accession>
<keyword evidence="3" id="KW-0597">Phosphoprotein</keyword>
<evidence type="ECO:0000256" key="4">
    <source>
        <dbReference type="ARBA" id="ARBA00022679"/>
    </source>
</evidence>
<dbReference type="PRINTS" id="PR00344">
    <property type="entry name" value="BCTRLSENSOR"/>
</dbReference>
<evidence type="ECO:0000313" key="19">
    <source>
        <dbReference type="Proteomes" id="UP000187251"/>
    </source>
</evidence>
<dbReference type="PANTHER" id="PTHR43065:SF16">
    <property type="entry name" value="SENSORY HISTIDINE KINASE_PHOSPHATASE NTRB"/>
    <property type="match status" value="1"/>
</dbReference>
<dbReference type="CDD" id="cd00130">
    <property type="entry name" value="PAS"/>
    <property type="match status" value="1"/>
</dbReference>
<dbReference type="Pfam" id="PF00989">
    <property type="entry name" value="PAS"/>
    <property type="match status" value="1"/>
</dbReference>
<dbReference type="SMART" id="SM00091">
    <property type="entry name" value="PAS"/>
    <property type="match status" value="1"/>
</dbReference>
<dbReference type="Gene3D" id="3.30.450.20">
    <property type="entry name" value="PAS domain"/>
    <property type="match status" value="1"/>
</dbReference>
<dbReference type="GO" id="GO:0000155">
    <property type="term" value="F:phosphorelay sensor kinase activity"/>
    <property type="evidence" value="ECO:0007669"/>
    <property type="project" value="InterPro"/>
</dbReference>
<evidence type="ECO:0000256" key="3">
    <source>
        <dbReference type="ARBA" id="ARBA00022553"/>
    </source>
</evidence>
<reference evidence="17" key="2">
    <citation type="submission" date="2022-12" db="EMBL/GenBank/DDBJ databases">
        <authorList>
            <person name="Voronina O.L."/>
            <person name="Kunda M.S."/>
            <person name="Ryzhova N."/>
            <person name="Aksenova E.I."/>
        </authorList>
    </citation>
    <scope>NUCLEOTIDE SEQUENCE</scope>
    <source>
        <strain evidence="17">SCCH136:Ach223948</strain>
    </source>
</reference>
<dbReference type="NCBIfam" id="NF008293">
    <property type="entry name" value="PRK11073.1"/>
    <property type="match status" value="1"/>
</dbReference>
<dbReference type="OrthoDB" id="9789238at2"/>
<evidence type="ECO:0000256" key="11">
    <source>
        <dbReference type="ARBA" id="ARBA00037696"/>
    </source>
</evidence>
<dbReference type="InterPro" id="IPR004358">
    <property type="entry name" value="Sig_transdc_His_kin-like_C"/>
</dbReference>
<comment type="function">
    <text evidence="11">Member of the two-component regulatory system NtrB/NtrC, which controls expression of the nitrogen-regulated (ntr) genes in response to nitrogen limitation. Under conditions of nitrogen limitation, NtrB autophosphorylates and transfers the phosphoryl group to NtrC. In the presence of nitrogen, acts as a phosphatase that dephosphorylates and inactivates NtrC.</text>
</comment>
<accession>A0A0D6HHW7</accession>
<dbReference type="InterPro" id="IPR003661">
    <property type="entry name" value="HisK_dim/P_dom"/>
</dbReference>
<dbReference type="GeneID" id="75276680"/>
<dbReference type="InterPro" id="IPR000014">
    <property type="entry name" value="PAS"/>
</dbReference>
<name>A0A0D6HHW7_ALCXX</name>
<dbReference type="RefSeq" id="WP_006388232.1">
    <property type="nucleotide sequence ID" value="NZ_AP028040.1"/>
</dbReference>
<dbReference type="EMBL" id="JAPZVI010000003">
    <property type="protein sequence ID" value="MCZ8400963.1"/>
    <property type="molecule type" value="Genomic_DNA"/>
</dbReference>
<evidence type="ECO:0000313" key="18">
    <source>
        <dbReference type="EMBL" id="OMG79541.1"/>
    </source>
</evidence>
<feature type="domain" description="PAS" evidence="16">
    <location>
        <begin position="1"/>
        <end position="54"/>
    </location>
</feature>
<comment type="catalytic activity">
    <reaction evidence="1">
        <text>ATP + protein L-histidine = ADP + protein N-phospho-L-histidine.</text>
        <dbReference type="EC" id="2.7.13.3"/>
    </reaction>
</comment>
<keyword evidence="5" id="KW-0547">Nucleotide-binding</keyword>
<dbReference type="KEGG" id="axx:ERS451415_02700"/>
<dbReference type="PROSITE" id="PS50112">
    <property type="entry name" value="PAS"/>
    <property type="match status" value="1"/>
</dbReference>
<dbReference type="PATRIC" id="fig|85698.15.peg.3017"/>
<dbReference type="InterPro" id="IPR036097">
    <property type="entry name" value="HisK_dim/P_sf"/>
</dbReference>
<dbReference type="EMBL" id="MJMN01000039">
    <property type="protein sequence ID" value="OMG79541.1"/>
    <property type="molecule type" value="Genomic_DNA"/>
</dbReference>
<keyword evidence="6 18" id="KW-0418">Kinase</keyword>
<dbReference type="GO" id="GO:0005524">
    <property type="term" value="F:ATP binding"/>
    <property type="evidence" value="ECO:0007669"/>
    <property type="project" value="UniProtKB-KW"/>
</dbReference>
<keyword evidence="9" id="KW-0902">Two-component regulatory system</keyword>
<dbReference type="Gene3D" id="3.30.565.10">
    <property type="entry name" value="Histidine kinase-like ATPase, C-terminal domain"/>
    <property type="match status" value="1"/>
</dbReference>
<protein>
    <recommendedName>
        <fullName evidence="12">Sensory histidine kinase/phosphatase NtrB</fullName>
        <ecNumber evidence="2">2.7.13.3</ecNumber>
    </recommendedName>
    <alternativeName>
        <fullName evidence="13">Nitrogen regulation protein NR(II)</fullName>
    </alternativeName>
    <alternativeName>
        <fullName evidence="14">Nitrogen regulator II</fullName>
    </alternativeName>
</protein>
<dbReference type="NCBIfam" id="TIGR00229">
    <property type="entry name" value="sensory_box"/>
    <property type="match status" value="1"/>
</dbReference>
<reference evidence="18 19" key="1">
    <citation type="submission" date="2016-09" db="EMBL/GenBank/DDBJ databases">
        <title>Phylogenomics of Achromobacter.</title>
        <authorList>
            <person name="Jeukens J."/>
            <person name="Freschi L."/>
            <person name="Vincent A.T."/>
            <person name="Emond-Rheault J.-G."/>
            <person name="Kukavica-Ibrulj I."/>
            <person name="Charette S.J."/>
            <person name="Levesque R.C."/>
        </authorList>
    </citation>
    <scope>NUCLEOTIDE SEQUENCE [LARGE SCALE GENOMIC DNA]</scope>
    <source>
        <strain evidence="18 19">AUS488</strain>
    </source>
</reference>
<evidence type="ECO:0000256" key="9">
    <source>
        <dbReference type="ARBA" id="ARBA00023012"/>
    </source>
</evidence>
<dbReference type="SUPFAM" id="SSF55785">
    <property type="entry name" value="PYP-like sensor domain (PAS domain)"/>
    <property type="match status" value="1"/>
</dbReference>
<dbReference type="AlphaFoldDB" id="A0A0D6HHW7"/>
<evidence type="ECO:0000256" key="2">
    <source>
        <dbReference type="ARBA" id="ARBA00012438"/>
    </source>
</evidence>
<dbReference type="InterPro" id="IPR005467">
    <property type="entry name" value="His_kinase_dom"/>
</dbReference>
<evidence type="ECO:0000313" key="20">
    <source>
        <dbReference type="Proteomes" id="UP001141992"/>
    </source>
</evidence>
<dbReference type="Pfam" id="PF02518">
    <property type="entry name" value="HATPase_c"/>
    <property type="match status" value="1"/>
</dbReference>
<organism evidence="17 20">
    <name type="scientific">Alcaligenes xylosoxydans xylosoxydans</name>
    <name type="common">Achromobacter xylosoxidans</name>
    <dbReference type="NCBI Taxonomy" id="85698"/>
    <lineage>
        <taxon>Bacteria</taxon>
        <taxon>Pseudomonadati</taxon>
        <taxon>Pseudomonadota</taxon>
        <taxon>Betaproteobacteria</taxon>
        <taxon>Burkholderiales</taxon>
        <taxon>Alcaligenaceae</taxon>
        <taxon>Achromobacter</taxon>
    </lineage>
</organism>
<dbReference type="SMART" id="SM00387">
    <property type="entry name" value="HATPase_c"/>
    <property type="match status" value="1"/>
</dbReference>
<dbReference type="eggNOG" id="COG3852">
    <property type="taxonomic scope" value="Bacteria"/>
</dbReference>
<evidence type="ECO:0000259" key="15">
    <source>
        <dbReference type="PROSITE" id="PS50109"/>
    </source>
</evidence>
<gene>
    <name evidence="17" type="primary">glnL</name>
    <name evidence="18" type="ORF">BIZ92_32285</name>
    <name evidence="17" type="ORF">O9570_05885</name>
</gene>
<dbReference type="Pfam" id="PF00512">
    <property type="entry name" value="HisKA"/>
    <property type="match status" value="1"/>
</dbReference>
<dbReference type="Proteomes" id="UP001141992">
    <property type="component" value="Unassembled WGS sequence"/>
</dbReference>
<evidence type="ECO:0000256" key="7">
    <source>
        <dbReference type="ARBA" id="ARBA00022801"/>
    </source>
</evidence>
<dbReference type="Proteomes" id="UP000187251">
    <property type="component" value="Unassembled WGS sequence"/>
</dbReference>
<evidence type="ECO:0000256" key="1">
    <source>
        <dbReference type="ARBA" id="ARBA00000085"/>
    </source>
</evidence>
<feature type="domain" description="Histidine kinase" evidence="15">
    <location>
        <begin position="131"/>
        <end position="352"/>
    </location>
</feature>
<evidence type="ECO:0000256" key="12">
    <source>
        <dbReference type="ARBA" id="ARBA00039567"/>
    </source>
</evidence>
<keyword evidence="4" id="KW-0808">Transferase</keyword>
<proteinExistence type="predicted"/>
<comment type="caution">
    <text evidence="17">The sequence shown here is derived from an EMBL/GenBank/DDBJ whole genome shotgun (WGS) entry which is preliminary data.</text>
</comment>
<evidence type="ECO:0000256" key="8">
    <source>
        <dbReference type="ARBA" id="ARBA00022840"/>
    </source>
</evidence>